<evidence type="ECO:0000313" key="3">
    <source>
        <dbReference type="Proteomes" id="UP000033956"/>
    </source>
</evidence>
<dbReference type="AlphaFoldDB" id="A0A0M2HC89"/>
<name>A0A0M2HC89_9MICO</name>
<organism evidence="2 3">
    <name type="scientific">Microbacterium terrae</name>
    <dbReference type="NCBI Taxonomy" id="69369"/>
    <lineage>
        <taxon>Bacteria</taxon>
        <taxon>Bacillati</taxon>
        <taxon>Actinomycetota</taxon>
        <taxon>Actinomycetes</taxon>
        <taxon>Micrococcales</taxon>
        <taxon>Microbacteriaceae</taxon>
        <taxon>Microbacterium</taxon>
    </lineage>
</organism>
<keyword evidence="1 2" id="KW-0808">Transferase</keyword>
<evidence type="ECO:0000256" key="1">
    <source>
        <dbReference type="ARBA" id="ARBA00022679"/>
    </source>
</evidence>
<dbReference type="Gene3D" id="3.40.50.2000">
    <property type="entry name" value="Glycogen Phosphorylase B"/>
    <property type="match status" value="2"/>
</dbReference>
<dbReference type="SUPFAM" id="SSF53756">
    <property type="entry name" value="UDP-Glycosyltransferase/glycogen phosphorylase"/>
    <property type="match status" value="1"/>
</dbReference>
<dbReference type="STRING" id="92835.RS81_01308"/>
<proteinExistence type="predicted"/>
<sequence>MVVTLRVVLDQLTSPIDADLAEATLELARALVVAAPDGCEVEGLAPAGGDDPAVAGLAGLRRSALARRELAAALQIGIGTGIAGGMIHSPSLFAPLVRHDRVHEHDQTVVTVWDLRPWEAPEELPKQTVAWQRAMLKRAVKYADAVVVPTHSMAVRLAEVAPLGDRVRVVAGASPQRFDVPADEVGRRRTHGLPEGYVLLAGSSRASDGLDVGFSAIAASGVDVPIVVIDAPDGAEPGIADMAAASGIGEHRLHVRGPLEAVDRAAVYAGSVAFVAPSRRSAFPWRTVDALTLGVPVIAAASAVSREVVVDGGELVPGSSADEVAAGLGDALARALATTQAAERLSVLASDRGRAFSWRDAADRVWLLHAEL</sequence>
<dbReference type="PANTHER" id="PTHR46401">
    <property type="entry name" value="GLYCOSYLTRANSFERASE WBBK-RELATED"/>
    <property type="match status" value="1"/>
</dbReference>
<comment type="caution">
    <text evidence="2">The sequence shown here is derived from an EMBL/GenBank/DDBJ whole genome shotgun (WGS) entry which is preliminary data.</text>
</comment>
<keyword evidence="3" id="KW-1185">Reference proteome</keyword>
<dbReference type="OrthoDB" id="9801609at2"/>
<reference evidence="2 3" key="1">
    <citation type="submission" date="2015-02" db="EMBL/GenBank/DDBJ databases">
        <title>Draft genome sequences of ten Microbacterium spp. with emphasis on heavy metal contaminated environments.</title>
        <authorList>
            <person name="Corretto E."/>
        </authorList>
    </citation>
    <scope>NUCLEOTIDE SEQUENCE [LARGE SCALE GENOMIC DNA]</scope>
    <source>
        <strain evidence="2 3">DSM 12510</strain>
    </source>
</reference>
<dbReference type="GO" id="GO:0009103">
    <property type="term" value="P:lipopolysaccharide biosynthetic process"/>
    <property type="evidence" value="ECO:0007669"/>
    <property type="project" value="TreeGrafter"/>
</dbReference>
<keyword evidence="2" id="KW-0328">Glycosyltransferase</keyword>
<dbReference type="Pfam" id="PF13692">
    <property type="entry name" value="Glyco_trans_1_4"/>
    <property type="match status" value="1"/>
</dbReference>
<dbReference type="GO" id="GO:0102710">
    <property type="term" value="F:D-inositol-3-phosphate glycosyltransferase activity"/>
    <property type="evidence" value="ECO:0007669"/>
    <property type="project" value="UniProtKB-EC"/>
</dbReference>
<accession>A0A0M2HC89</accession>
<dbReference type="RefSeq" id="WP_045275262.1">
    <property type="nucleotide sequence ID" value="NZ_BAAAUP010000008.1"/>
</dbReference>
<dbReference type="EMBL" id="JYIZ01000043">
    <property type="protein sequence ID" value="KJL41723.1"/>
    <property type="molecule type" value="Genomic_DNA"/>
</dbReference>
<dbReference type="Proteomes" id="UP000033956">
    <property type="component" value="Unassembled WGS sequence"/>
</dbReference>
<dbReference type="PANTHER" id="PTHR46401:SF2">
    <property type="entry name" value="GLYCOSYLTRANSFERASE WBBK-RELATED"/>
    <property type="match status" value="1"/>
</dbReference>
<protein>
    <submittedName>
        <fullName evidence="2">D-inositol-3-phosphate glycosyltransferase</fullName>
        <ecNumber evidence="2">2.4.1.250</ecNumber>
    </submittedName>
</protein>
<dbReference type="EC" id="2.4.1.250" evidence="2"/>
<gene>
    <name evidence="2" type="primary">mshA_2</name>
    <name evidence="2" type="ORF">RS81_01308</name>
</gene>
<dbReference type="PATRIC" id="fig|92835.4.peg.1326"/>
<evidence type="ECO:0000313" key="2">
    <source>
        <dbReference type="EMBL" id="KJL41723.1"/>
    </source>
</evidence>